<geneLocation type="plasmid" evidence="1">
    <name>p707804-1FII</name>
</geneLocation>
<name>A0A482LZN7_9ENTR</name>
<dbReference type="EMBL" id="MH909330">
    <property type="protein sequence ID" value="QBQ66631.1"/>
    <property type="molecule type" value="Genomic_DNA"/>
</dbReference>
<accession>A0A482LZN7</accession>
<protein>
    <submittedName>
        <fullName evidence="1">Uncharacterized protein</fullName>
    </submittedName>
</protein>
<reference evidence="1" key="1">
    <citation type="submission" date="2018-09" db="EMBL/GenBank/DDBJ databases">
        <authorList>
            <person name="Yuan Q."/>
            <person name="Jiang X."/>
            <person name="Jing Y."/>
            <person name="Cheng Q."/>
            <person name="Zhou D."/>
        </authorList>
    </citation>
    <scope>NUCLEOTIDE SEQUENCE</scope>
    <source>
        <strain evidence="1">150707804</strain>
        <plasmid evidence="1">p707804-1FII</plasmid>
    </source>
</reference>
<keyword evidence="1" id="KW-0614">Plasmid</keyword>
<sequence length="69" mass="8651">MSLLFAVVLTLIACGHLIWSMVAAYRGMTWFFRNIDRLPHIWERNWRYYRRFIFPQMKGRIRRWFSRLV</sequence>
<proteinExistence type="predicted"/>
<organism evidence="1">
    <name type="scientific">Leclercia adecarboxylata</name>
    <dbReference type="NCBI Taxonomy" id="83655"/>
    <lineage>
        <taxon>Bacteria</taxon>
        <taxon>Pseudomonadati</taxon>
        <taxon>Pseudomonadota</taxon>
        <taxon>Gammaproteobacteria</taxon>
        <taxon>Enterobacterales</taxon>
        <taxon>Enterobacteriaceae</taxon>
        <taxon>Leclercia</taxon>
    </lineage>
</organism>
<evidence type="ECO:0000313" key="1">
    <source>
        <dbReference type="EMBL" id="QBQ66631.1"/>
    </source>
</evidence>
<dbReference type="AlphaFoldDB" id="A0A482LZN7"/>